<name>A0AAN9RUK2_PSOTE</name>
<evidence type="ECO:0000259" key="2">
    <source>
        <dbReference type="Pfam" id="PF14432"/>
    </source>
</evidence>
<evidence type="ECO:0000313" key="4">
    <source>
        <dbReference type="Proteomes" id="UP001386955"/>
    </source>
</evidence>
<feature type="domain" description="DYW" evidence="2">
    <location>
        <begin position="73"/>
        <end position="163"/>
    </location>
</feature>
<proteinExistence type="inferred from homology"/>
<dbReference type="AlphaFoldDB" id="A0AAN9RUK2"/>
<keyword evidence="4" id="KW-1185">Reference proteome</keyword>
<accession>A0AAN9RUK2</accession>
<dbReference type="InterPro" id="IPR032867">
    <property type="entry name" value="DYW_dom"/>
</dbReference>
<protein>
    <recommendedName>
        <fullName evidence="2">DYW domain-containing protein</fullName>
    </recommendedName>
</protein>
<organism evidence="3 4">
    <name type="scientific">Psophocarpus tetragonolobus</name>
    <name type="common">Winged bean</name>
    <name type="synonym">Dolichos tetragonolobus</name>
    <dbReference type="NCBI Taxonomy" id="3891"/>
    <lineage>
        <taxon>Eukaryota</taxon>
        <taxon>Viridiplantae</taxon>
        <taxon>Streptophyta</taxon>
        <taxon>Embryophyta</taxon>
        <taxon>Tracheophyta</taxon>
        <taxon>Spermatophyta</taxon>
        <taxon>Magnoliopsida</taxon>
        <taxon>eudicotyledons</taxon>
        <taxon>Gunneridae</taxon>
        <taxon>Pentapetalae</taxon>
        <taxon>rosids</taxon>
        <taxon>fabids</taxon>
        <taxon>Fabales</taxon>
        <taxon>Fabaceae</taxon>
        <taxon>Papilionoideae</taxon>
        <taxon>50 kb inversion clade</taxon>
        <taxon>NPAAA clade</taxon>
        <taxon>indigoferoid/millettioid clade</taxon>
        <taxon>Phaseoleae</taxon>
        <taxon>Psophocarpus</taxon>
    </lineage>
</organism>
<dbReference type="EMBL" id="JAYMYS010000008">
    <property type="protein sequence ID" value="KAK7383452.1"/>
    <property type="molecule type" value="Genomic_DNA"/>
</dbReference>
<comment type="caution">
    <text evidence="3">The sequence shown here is derived from an EMBL/GenBank/DDBJ whole genome shotgun (WGS) entry which is preliminary data.</text>
</comment>
<evidence type="ECO:0000256" key="1">
    <source>
        <dbReference type="ARBA" id="ARBA00006643"/>
    </source>
</evidence>
<comment type="similarity">
    <text evidence="1">Belongs to the PPR family. PCMP-H subfamily.</text>
</comment>
<dbReference type="Pfam" id="PF14432">
    <property type="entry name" value="DYW_deaminase"/>
    <property type="match status" value="1"/>
</dbReference>
<dbReference type="GO" id="GO:0008270">
    <property type="term" value="F:zinc ion binding"/>
    <property type="evidence" value="ECO:0007669"/>
    <property type="project" value="InterPro"/>
</dbReference>
<reference evidence="3 4" key="1">
    <citation type="submission" date="2024-01" db="EMBL/GenBank/DDBJ databases">
        <title>The genomes of 5 underutilized Papilionoideae crops provide insights into root nodulation and disease resistanc.</title>
        <authorList>
            <person name="Jiang F."/>
        </authorList>
    </citation>
    <scope>NUCLEOTIDE SEQUENCE [LARGE SCALE GENOMIC DNA]</scope>
    <source>
        <strain evidence="3">DUOXIRENSHENG_FW03</strain>
        <tissue evidence="3">Leaves</tissue>
    </source>
</reference>
<evidence type="ECO:0000313" key="3">
    <source>
        <dbReference type="EMBL" id="KAK7383452.1"/>
    </source>
</evidence>
<dbReference type="Proteomes" id="UP001386955">
    <property type="component" value="Unassembled WGS sequence"/>
</dbReference>
<gene>
    <name evidence="3" type="ORF">VNO78_29131</name>
</gene>
<sequence length="163" mass="19282">MVKFWHVRFCLRVRTLSSHLYYSLTITSVSLLRALLLNSEICEFIVGDKSNDQYKEIYEMVEEMGREIKRAWYVPTTSQVLLDIDEDDKENALYRHSDTCYFFCSSNYTLGIPIRIVNNLRVCEDCHSATKFMSKTYNPEIVVRHHNRFHHFKNGSCSCGDFW</sequence>